<feature type="compositionally biased region" description="Polar residues" evidence="1">
    <location>
        <begin position="141"/>
        <end position="156"/>
    </location>
</feature>
<feature type="compositionally biased region" description="Polar residues" evidence="1">
    <location>
        <begin position="48"/>
        <end position="61"/>
    </location>
</feature>
<dbReference type="Proteomes" id="UP000290289">
    <property type="component" value="Chromosome 3"/>
</dbReference>
<reference evidence="3 4" key="1">
    <citation type="submission" date="2018-10" db="EMBL/GenBank/DDBJ databases">
        <title>A high-quality apple genome assembly.</title>
        <authorList>
            <person name="Hu J."/>
        </authorList>
    </citation>
    <scope>NUCLEOTIDE SEQUENCE [LARGE SCALE GENOMIC DNA]</scope>
    <source>
        <strain evidence="4">cv. HFTH1</strain>
        <tissue evidence="3">Young leaf</tissue>
    </source>
</reference>
<comment type="caution">
    <text evidence="3">The sequence shown here is derived from an EMBL/GenBank/DDBJ whole genome shotgun (WGS) entry which is preliminary data.</text>
</comment>
<dbReference type="GO" id="GO:0016020">
    <property type="term" value="C:membrane"/>
    <property type="evidence" value="ECO:0007669"/>
    <property type="project" value="GOC"/>
</dbReference>
<feature type="domain" description="Endonuclease/exonuclease/phosphatase" evidence="2">
    <location>
        <begin position="223"/>
        <end position="458"/>
    </location>
</feature>
<dbReference type="GO" id="GO:0003824">
    <property type="term" value="F:catalytic activity"/>
    <property type="evidence" value="ECO:0007669"/>
    <property type="project" value="InterPro"/>
</dbReference>
<sequence>MLSLTPTNKNTTTMLKLLSRKLLRLCSRLRWPLCRRSRPKVVIKVFGKTSSRKSQPENEANGTHAPAAVHPNTDLKKERPIRVATFNAALFSMAPAVPKAEKFGNLDGENGGSSLTIHKHVSRTKSSGSERPKSILKQSPLHPNSMNNSENLTKQQKFSKSKLRVSINLPDNEISLLKNRQLSFSEGRAKEDAFSPVTGKSPLRSSSVRISGVLRSGATADGDLHRSHRTVLEVLRELDADVLALQDVKAEEEKDMKPLSDLAAALGMNYVFAESWAPEYGNAILSKWPIKRSKVEKIFDDTDFRNVLKATIDVPEAGEVNFHCTHLDHLDESWRMRQINAIIQSSNEPHILAGDLNSLDESDYSQERWTDIVKYYEDMGKPRPKVEVMRYLKSKQYTDAKDFEGEYESVVMIAKGQSVQGTCKYGTRVDYILASANSPYKFVPGSYSVFSSKGTSDHHIVRVDVVKVDNCGEENNSRRRQLKQKVTKITNPTSHLDLGFGLLKEGQVLAWDLHLSPTSTWVVRDTTSQRKRWNLVGWLAIFYFFKLYSRVKKNVLKATIDVPEAGEANFHCTHLDHLDESWRMRQINAIIQSSNEPHILAGDLNSLDESDYSQERWTDIVKVRHDDTSKLSEIICTRPPYYEDMGKPRPKVEVMRYLKSKQYTDAKDFEGEYESVVMIAKGQSVQGTCKYGTRVDYILASANSPYKFVPGSYSVFSSKGTSDHHIVRVDVVKVDNCGEENNSRRRQLKQKVTKITNPTSHLDLGFGLLKEGQVLAWDLHLSPTSTWVVRDTTSQRKRWNLVWLVSNFLLLQIVQQSEKVTYFDSDFFVLRFLFICFSFCYPQQ</sequence>
<keyword evidence="4" id="KW-1185">Reference proteome</keyword>
<name>A0A498KA53_MALDO</name>
<dbReference type="GO" id="GO:0006506">
    <property type="term" value="P:GPI anchor biosynthetic process"/>
    <property type="evidence" value="ECO:0007669"/>
    <property type="project" value="TreeGrafter"/>
</dbReference>
<feature type="region of interest" description="Disordered" evidence="1">
    <location>
        <begin position="46"/>
        <end position="76"/>
    </location>
</feature>
<dbReference type="AlphaFoldDB" id="A0A498KA53"/>
<gene>
    <name evidence="3" type="ORF">DVH24_002773</name>
</gene>
<dbReference type="GO" id="GO:0005783">
    <property type="term" value="C:endoplasmic reticulum"/>
    <property type="evidence" value="ECO:0007669"/>
    <property type="project" value="TreeGrafter"/>
</dbReference>
<evidence type="ECO:0000256" key="1">
    <source>
        <dbReference type="SAM" id="MobiDB-lite"/>
    </source>
</evidence>
<protein>
    <recommendedName>
        <fullName evidence="2">Endonuclease/exonuclease/phosphatase domain-containing protein</fullName>
    </recommendedName>
</protein>
<organism evidence="3 4">
    <name type="scientific">Malus domestica</name>
    <name type="common">Apple</name>
    <name type="synonym">Pyrus malus</name>
    <dbReference type="NCBI Taxonomy" id="3750"/>
    <lineage>
        <taxon>Eukaryota</taxon>
        <taxon>Viridiplantae</taxon>
        <taxon>Streptophyta</taxon>
        <taxon>Embryophyta</taxon>
        <taxon>Tracheophyta</taxon>
        <taxon>Spermatophyta</taxon>
        <taxon>Magnoliopsida</taxon>
        <taxon>eudicotyledons</taxon>
        <taxon>Gunneridae</taxon>
        <taxon>Pentapetalae</taxon>
        <taxon>rosids</taxon>
        <taxon>fabids</taxon>
        <taxon>Rosales</taxon>
        <taxon>Rosaceae</taxon>
        <taxon>Amygdaloideae</taxon>
        <taxon>Maleae</taxon>
        <taxon>Malus</taxon>
    </lineage>
</organism>
<dbReference type="PANTHER" id="PTHR14859">
    <property type="entry name" value="CALCOFLUOR WHITE HYPERSENSITIVE PROTEIN PRECURSOR"/>
    <property type="match status" value="1"/>
</dbReference>
<accession>A0A498KA53</accession>
<dbReference type="Gene3D" id="3.60.10.10">
    <property type="entry name" value="Endonuclease/exonuclease/phosphatase"/>
    <property type="match status" value="2"/>
</dbReference>
<dbReference type="PANTHER" id="PTHR14859:SF0">
    <property type="entry name" value="ENDONUCLEASE_EXONUCLEASE_PHOSPHATASE FAMILY PROTEIN, EXPRESSED"/>
    <property type="match status" value="1"/>
</dbReference>
<evidence type="ECO:0000313" key="3">
    <source>
        <dbReference type="EMBL" id="RXI02695.1"/>
    </source>
</evidence>
<dbReference type="STRING" id="3750.A0A498KA53"/>
<dbReference type="InterPro" id="IPR051916">
    <property type="entry name" value="GPI-anchor_lipid_remodeler"/>
</dbReference>
<evidence type="ECO:0000259" key="2">
    <source>
        <dbReference type="Pfam" id="PF03372"/>
    </source>
</evidence>
<dbReference type="EMBL" id="RDQH01000329">
    <property type="protein sequence ID" value="RXI02695.1"/>
    <property type="molecule type" value="Genomic_DNA"/>
</dbReference>
<dbReference type="InterPro" id="IPR005135">
    <property type="entry name" value="Endo/exonuclease/phosphatase"/>
</dbReference>
<evidence type="ECO:0000313" key="4">
    <source>
        <dbReference type="Proteomes" id="UP000290289"/>
    </source>
</evidence>
<dbReference type="SUPFAM" id="SSF56219">
    <property type="entry name" value="DNase I-like"/>
    <property type="match status" value="2"/>
</dbReference>
<dbReference type="Pfam" id="PF03372">
    <property type="entry name" value="Exo_endo_phos"/>
    <property type="match status" value="1"/>
</dbReference>
<dbReference type="InterPro" id="IPR036691">
    <property type="entry name" value="Endo/exonu/phosph_ase_sf"/>
</dbReference>
<proteinExistence type="predicted"/>
<dbReference type="FunFam" id="3.60.10.10:FF:000045">
    <property type="entry name" value="Endonuclease/exonuclease/phosphatase family protein"/>
    <property type="match status" value="1"/>
</dbReference>
<feature type="region of interest" description="Disordered" evidence="1">
    <location>
        <begin position="121"/>
        <end position="160"/>
    </location>
</feature>